<dbReference type="EMBL" id="JACEIK010002452">
    <property type="protein sequence ID" value="MCD9561281.1"/>
    <property type="molecule type" value="Genomic_DNA"/>
</dbReference>
<proteinExistence type="predicted"/>
<gene>
    <name evidence="1" type="ORF">HAX54_020311</name>
</gene>
<sequence length="183" mass="20820">MSTHLDLLEGREGESELGKSIQNHWRNRQRSISVNQLGWDYVANQLEYKSLEALLQLKENDDGTTEFKTISVALVSLEQSLSQLGFVGKTLNEVETSILRTREHPYRQPSTKTCGEHRLEKNDLIQQRVRILKHAKTPRTNRTQISKILKRAKTSGTRVINPNSQGAKPSKTINMEITLIISS</sequence>
<dbReference type="Proteomes" id="UP000823775">
    <property type="component" value="Unassembled WGS sequence"/>
</dbReference>
<keyword evidence="2" id="KW-1185">Reference proteome</keyword>
<protein>
    <submittedName>
        <fullName evidence="1">Uncharacterized protein</fullName>
    </submittedName>
</protein>
<evidence type="ECO:0000313" key="1">
    <source>
        <dbReference type="EMBL" id="MCD9561281.1"/>
    </source>
</evidence>
<reference evidence="1 2" key="1">
    <citation type="journal article" date="2021" name="BMC Genomics">
        <title>Datura genome reveals duplications of psychoactive alkaloid biosynthetic genes and high mutation rate following tissue culture.</title>
        <authorList>
            <person name="Rajewski A."/>
            <person name="Carter-House D."/>
            <person name="Stajich J."/>
            <person name="Litt A."/>
        </authorList>
    </citation>
    <scope>NUCLEOTIDE SEQUENCE [LARGE SCALE GENOMIC DNA]</scope>
    <source>
        <strain evidence="1">AR-01</strain>
    </source>
</reference>
<comment type="caution">
    <text evidence="1">The sequence shown here is derived from an EMBL/GenBank/DDBJ whole genome shotgun (WGS) entry which is preliminary data.</text>
</comment>
<evidence type="ECO:0000313" key="2">
    <source>
        <dbReference type="Proteomes" id="UP000823775"/>
    </source>
</evidence>
<organism evidence="1 2">
    <name type="scientific">Datura stramonium</name>
    <name type="common">Jimsonweed</name>
    <name type="synonym">Common thornapple</name>
    <dbReference type="NCBI Taxonomy" id="4076"/>
    <lineage>
        <taxon>Eukaryota</taxon>
        <taxon>Viridiplantae</taxon>
        <taxon>Streptophyta</taxon>
        <taxon>Embryophyta</taxon>
        <taxon>Tracheophyta</taxon>
        <taxon>Spermatophyta</taxon>
        <taxon>Magnoliopsida</taxon>
        <taxon>eudicotyledons</taxon>
        <taxon>Gunneridae</taxon>
        <taxon>Pentapetalae</taxon>
        <taxon>asterids</taxon>
        <taxon>lamiids</taxon>
        <taxon>Solanales</taxon>
        <taxon>Solanaceae</taxon>
        <taxon>Solanoideae</taxon>
        <taxon>Datureae</taxon>
        <taxon>Datura</taxon>
    </lineage>
</organism>
<name>A0ABS8UTQ9_DATST</name>
<accession>A0ABS8UTQ9</accession>